<dbReference type="RefSeq" id="WP_109672118.1">
    <property type="nucleotide sequence ID" value="NZ_QGDT01000001.1"/>
</dbReference>
<reference evidence="2 3" key="1">
    <citation type="submission" date="2018-03" db="EMBL/GenBank/DDBJ databases">
        <title>Genomic Encyclopedia of Archaeal and Bacterial Type Strains, Phase II (KMG-II): from individual species to whole genera.</title>
        <authorList>
            <person name="Goeker M."/>
        </authorList>
    </citation>
    <scope>NUCLEOTIDE SEQUENCE [LARGE SCALE GENOMIC DNA]</scope>
    <source>
        <strain evidence="2 3">DSM 100346</strain>
    </source>
</reference>
<organism evidence="2 3">
    <name type="scientific">Dyadobacter jejuensis</name>
    <dbReference type="NCBI Taxonomy" id="1082580"/>
    <lineage>
        <taxon>Bacteria</taxon>
        <taxon>Pseudomonadati</taxon>
        <taxon>Bacteroidota</taxon>
        <taxon>Cytophagia</taxon>
        <taxon>Cytophagales</taxon>
        <taxon>Spirosomataceae</taxon>
        <taxon>Dyadobacter</taxon>
    </lineage>
</organism>
<evidence type="ECO:0000256" key="1">
    <source>
        <dbReference type="SAM" id="Phobius"/>
    </source>
</evidence>
<proteinExistence type="predicted"/>
<name>A0A316AR24_9BACT</name>
<keyword evidence="1" id="KW-1133">Transmembrane helix</keyword>
<keyword evidence="3" id="KW-1185">Reference proteome</keyword>
<evidence type="ECO:0000313" key="3">
    <source>
        <dbReference type="Proteomes" id="UP000245880"/>
    </source>
</evidence>
<feature type="transmembrane region" description="Helical" evidence="1">
    <location>
        <begin position="12"/>
        <end position="31"/>
    </location>
</feature>
<keyword evidence="1" id="KW-0472">Membrane</keyword>
<dbReference type="Gene3D" id="1.10.150.20">
    <property type="entry name" value="5' to 3' exonuclease, C-terminal subdomain"/>
    <property type="match status" value="1"/>
</dbReference>
<dbReference type="AlphaFoldDB" id="A0A316AR24"/>
<dbReference type="Proteomes" id="UP000245880">
    <property type="component" value="Unassembled WGS sequence"/>
</dbReference>
<accession>A0A316AR24</accession>
<protein>
    <submittedName>
        <fullName evidence="2">Uncharacterized protein</fullName>
    </submittedName>
</protein>
<dbReference type="EMBL" id="QGDT01000001">
    <property type="protein sequence ID" value="PWJ60062.1"/>
    <property type="molecule type" value="Genomic_DNA"/>
</dbReference>
<keyword evidence="1" id="KW-0812">Transmembrane</keyword>
<gene>
    <name evidence="2" type="ORF">CLV98_101238</name>
</gene>
<evidence type="ECO:0000313" key="2">
    <source>
        <dbReference type="EMBL" id="PWJ60062.1"/>
    </source>
</evidence>
<dbReference type="OrthoDB" id="9807941at2"/>
<sequence length="154" mass="17370">MFQLNPHGLADAWWQHLLMVVVAVALGYMIGYRSGAAQLLESSRERFRLNNILDHCKKTLSNTMTPKPIAEDLKLIEGIGPKIEELLQAEGIVTFADLAGYSEDKLKAILENAGSRFQMHDPQTWPQQAQLAHDGKWEELKAWQDRLLGGKEMS</sequence>
<comment type="caution">
    <text evidence="2">The sequence shown here is derived from an EMBL/GenBank/DDBJ whole genome shotgun (WGS) entry which is preliminary data.</text>
</comment>